<gene>
    <name evidence="1" type="ORF">BD311DRAFT_778360</name>
</gene>
<organism evidence="1">
    <name type="scientific">Dichomitus squalens</name>
    <dbReference type="NCBI Taxonomy" id="114155"/>
    <lineage>
        <taxon>Eukaryota</taxon>
        <taxon>Fungi</taxon>
        <taxon>Dikarya</taxon>
        <taxon>Basidiomycota</taxon>
        <taxon>Agaricomycotina</taxon>
        <taxon>Agaricomycetes</taxon>
        <taxon>Polyporales</taxon>
        <taxon>Polyporaceae</taxon>
        <taxon>Dichomitus</taxon>
    </lineage>
</organism>
<name>A0A4Q9MP96_9APHY</name>
<sequence>MPKTLPGAARPDAPFSFRYDIRSVSPTTTAHSSANVHPRPRSLRFSSLNTPPTIACEALKAGSGRLTRPICLLLDHLSSLLGYCFLTRTSQCPYHPFPALARPAQLQFRPRVDVRKLRSGFGEWVEVAAWGTRMQSLAWSMSGARESVRVPGLGQA</sequence>
<proteinExistence type="predicted"/>
<protein>
    <submittedName>
        <fullName evidence="1">Uncharacterized protein</fullName>
    </submittedName>
</protein>
<dbReference type="AlphaFoldDB" id="A0A4Q9MP96"/>
<dbReference type="EMBL" id="ML143423">
    <property type="protein sequence ID" value="TBU28242.1"/>
    <property type="molecule type" value="Genomic_DNA"/>
</dbReference>
<dbReference type="Proteomes" id="UP000292957">
    <property type="component" value="Unassembled WGS sequence"/>
</dbReference>
<accession>A0A4Q9MP96</accession>
<evidence type="ECO:0000313" key="1">
    <source>
        <dbReference type="EMBL" id="TBU28242.1"/>
    </source>
</evidence>
<reference evidence="1" key="1">
    <citation type="submission" date="2019-01" db="EMBL/GenBank/DDBJ databases">
        <title>Draft genome sequences of three monokaryotic isolates of the white-rot basidiomycete fungus Dichomitus squalens.</title>
        <authorList>
            <consortium name="DOE Joint Genome Institute"/>
            <person name="Lopez S.C."/>
            <person name="Andreopoulos B."/>
            <person name="Pangilinan J."/>
            <person name="Lipzen A."/>
            <person name="Riley R."/>
            <person name="Ahrendt S."/>
            <person name="Ng V."/>
            <person name="Barry K."/>
            <person name="Daum C."/>
            <person name="Grigoriev I.V."/>
            <person name="Hilden K.S."/>
            <person name="Makela M.R."/>
            <person name="de Vries R.P."/>
        </authorList>
    </citation>
    <scope>NUCLEOTIDE SEQUENCE [LARGE SCALE GENOMIC DNA]</scope>
    <source>
        <strain evidence="1">OM18370.1</strain>
    </source>
</reference>